<proteinExistence type="predicted"/>
<evidence type="ECO:0000256" key="1">
    <source>
        <dbReference type="SAM" id="MobiDB-lite"/>
    </source>
</evidence>
<accession>A0A4Z2IFU2</accession>
<comment type="caution">
    <text evidence="2">The sequence shown here is derived from an EMBL/GenBank/DDBJ whole genome shotgun (WGS) entry which is preliminary data.</text>
</comment>
<keyword evidence="3" id="KW-1185">Reference proteome</keyword>
<organism evidence="2 3">
    <name type="scientific">Liparis tanakae</name>
    <name type="common">Tanaka's snailfish</name>
    <dbReference type="NCBI Taxonomy" id="230148"/>
    <lineage>
        <taxon>Eukaryota</taxon>
        <taxon>Metazoa</taxon>
        <taxon>Chordata</taxon>
        <taxon>Craniata</taxon>
        <taxon>Vertebrata</taxon>
        <taxon>Euteleostomi</taxon>
        <taxon>Actinopterygii</taxon>
        <taxon>Neopterygii</taxon>
        <taxon>Teleostei</taxon>
        <taxon>Neoteleostei</taxon>
        <taxon>Acanthomorphata</taxon>
        <taxon>Eupercaria</taxon>
        <taxon>Perciformes</taxon>
        <taxon>Cottioidei</taxon>
        <taxon>Cottales</taxon>
        <taxon>Liparidae</taxon>
        <taxon>Liparis</taxon>
    </lineage>
</organism>
<sequence length="109" mass="11915">MAPAIRNVKAPRTSSPHTDHSRDMCPTATVAAAPEGRHKPSESRHDDEFIPTRRHSQLSLHSVTVAQCIIRGGVRSSSLWMDAQSGTRGGFVGVEQKRIQQESLGKYPA</sequence>
<gene>
    <name evidence="2" type="ORF">EYF80_012871</name>
</gene>
<feature type="compositionally biased region" description="Basic and acidic residues" evidence="1">
    <location>
        <begin position="35"/>
        <end position="49"/>
    </location>
</feature>
<dbReference type="AlphaFoldDB" id="A0A4Z2IFU2"/>
<evidence type="ECO:0000313" key="2">
    <source>
        <dbReference type="EMBL" id="TNN76818.1"/>
    </source>
</evidence>
<name>A0A4Z2IFU2_9TELE</name>
<reference evidence="2 3" key="1">
    <citation type="submission" date="2019-03" db="EMBL/GenBank/DDBJ databases">
        <title>First draft genome of Liparis tanakae, snailfish: a comprehensive survey of snailfish specific genes.</title>
        <authorList>
            <person name="Kim W."/>
            <person name="Song I."/>
            <person name="Jeong J.-H."/>
            <person name="Kim D."/>
            <person name="Kim S."/>
            <person name="Ryu S."/>
            <person name="Song J.Y."/>
            <person name="Lee S.K."/>
        </authorList>
    </citation>
    <scope>NUCLEOTIDE SEQUENCE [LARGE SCALE GENOMIC DNA]</scope>
    <source>
        <tissue evidence="2">Muscle</tissue>
    </source>
</reference>
<evidence type="ECO:0000313" key="3">
    <source>
        <dbReference type="Proteomes" id="UP000314294"/>
    </source>
</evidence>
<protein>
    <submittedName>
        <fullName evidence="2">Uncharacterized protein</fullName>
    </submittedName>
</protein>
<feature type="region of interest" description="Disordered" evidence="1">
    <location>
        <begin position="1"/>
        <end position="49"/>
    </location>
</feature>
<dbReference type="EMBL" id="SRLO01000089">
    <property type="protein sequence ID" value="TNN76818.1"/>
    <property type="molecule type" value="Genomic_DNA"/>
</dbReference>
<dbReference type="Proteomes" id="UP000314294">
    <property type="component" value="Unassembled WGS sequence"/>
</dbReference>